<keyword evidence="2" id="KW-0812">Transmembrane</keyword>
<sequence length="727" mass="82074">MEQEAERREQSYQGRSKPRSVKASITGLLALICRLLFYRPVWTEENQRRKNVRFIYVRFSAWHFAGSDLLWAGLVMRLCLALQESFGKLQLGLYRVAQHNEEDEVRKKVIENTSSEWRSKKFCCFPLWSLVLAVLLAALTVLVFLVKYGFPEVPDAPELDGLGSGNGTGEGEEGPSEAQRGTGVLEGLAFAVFGLPAAAAIRFIFQMGKNLIFNQDLHVRKALDNERVSGQLGFMNEVRKEMWLLSRFILFMEVFEQRRIRVVLEITNLDRCAPKKIVGVLDAISILLSDEESPFISLLAVNPEVLVQQVNYADGCFSKEDRAYAFLNRIVTLAFTIPPLCHTSKHKVFYNIVSGQSEITEEAKGHGSKGIELRVLDLGSPKSSLSWIESTPQTKETSIILTEASTPLIDNDHIKEAHVAFALSEDEVDKAIESALESILSSNRGNLHHYISDDTMSMRRVINSIRVTVVLMEALKTELPPPENIAAWVVLANHWPCRLSWILQCLEDEQQRAEIDDAVGTATVVDESKALWEVFSDSRMELHMMREEIEDLLEQDGDPEMFEMFLKVHFQFRVRDAERFKLTTVNLDHSIRRELARIRGTTGLKNSGWGRNLAPLNIRTVINMTSEDVCKALARMNLPKKYADIVRSNDLTGQVLVFGDPDDLKQLLQMTFGEWTTFRLHFLGIGGRPQGGAKATSLNPKQLTNQQSKQPHFGPHSHGSTLNLSFS</sequence>
<dbReference type="InterPro" id="IPR013761">
    <property type="entry name" value="SAM/pointed_sf"/>
</dbReference>
<dbReference type="Gene3D" id="1.10.150.50">
    <property type="entry name" value="Transcription Factor, Ets-1"/>
    <property type="match status" value="1"/>
</dbReference>
<feature type="domain" description="KAP NTPase" evidence="3">
    <location>
        <begin position="48"/>
        <end position="411"/>
    </location>
</feature>
<gene>
    <name evidence="5" type="ORF">GSONMT00008298001</name>
</gene>
<feature type="region of interest" description="Disordered" evidence="1">
    <location>
        <begin position="703"/>
        <end position="727"/>
    </location>
</feature>
<dbReference type="PANTHER" id="PTHR22674">
    <property type="entry name" value="NTPASE, KAP FAMILY P-LOOP DOMAIN-CONTAINING 1"/>
    <property type="match status" value="1"/>
</dbReference>
<dbReference type="PANTHER" id="PTHR22674:SF6">
    <property type="entry name" value="NTPASE KAP FAMILY P-LOOP DOMAIN-CONTAINING PROTEIN 1"/>
    <property type="match status" value="1"/>
</dbReference>
<organism evidence="5 6">
    <name type="scientific">Oncorhynchus mykiss</name>
    <name type="common">Rainbow trout</name>
    <name type="synonym">Salmo gairdneri</name>
    <dbReference type="NCBI Taxonomy" id="8022"/>
    <lineage>
        <taxon>Eukaryota</taxon>
        <taxon>Metazoa</taxon>
        <taxon>Chordata</taxon>
        <taxon>Craniata</taxon>
        <taxon>Vertebrata</taxon>
        <taxon>Euteleostomi</taxon>
        <taxon>Actinopterygii</taxon>
        <taxon>Neopterygii</taxon>
        <taxon>Teleostei</taxon>
        <taxon>Protacanthopterygii</taxon>
        <taxon>Salmoniformes</taxon>
        <taxon>Salmonidae</taxon>
        <taxon>Salmoninae</taxon>
        <taxon>Oncorhynchus</taxon>
    </lineage>
</organism>
<feature type="transmembrane region" description="Helical" evidence="2">
    <location>
        <begin position="127"/>
        <end position="150"/>
    </location>
</feature>
<dbReference type="InterPro" id="IPR057092">
    <property type="entry name" value="SAM_KIDINS220"/>
</dbReference>
<feature type="transmembrane region" description="Helical" evidence="2">
    <location>
        <begin position="187"/>
        <end position="205"/>
    </location>
</feature>
<feature type="region of interest" description="Disordered" evidence="1">
    <location>
        <begin position="159"/>
        <end position="179"/>
    </location>
</feature>
<reference evidence="5" key="2">
    <citation type="submission" date="2014-03" db="EMBL/GenBank/DDBJ databases">
        <authorList>
            <person name="Genoscope - CEA"/>
        </authorList>
    </citation>
    <scope>NUCLEOTIDE SEQUENCE</scope>
</reference>
<evidence type="ECO:0000259" key="4">
    <source>
        <dbReference type="Pfam" id="PF23307"/>
    </source>
</evidence>
<dbReference type="PaxDb" id="8022-A0A060YS98"/>
<dbReference type="Pfam" id="PF07693">
    <property type="entry name" value="KAP_NTPase"/>
    <property type="match status" value="1"/>
</dbReference>
<evidence type="ECO:0000256" key="2">
    <source>
        <dbReference type="SAM" id="Phobius"/>
    </source>
</evidence>
<reference evidence="5" key="1">
    <citation type="journal article" date="2014" name="Nat. Commun.">
        <title>The rainbow trout genome provides novel insights into evolution after whole-genome duplication in vertebrates.</title>
        <authorList>
            <person name="Berthelot C."/>
            <person name="Brunet F."/>
            <person name="Chalopin D."/>
            <person name="Juanchich A."/>
            <person name="Bernard M."/>
            <person name="Noel B."/>
            <person name="Bento P."/>
            <person name="Da Silva C."/>
            <person name="Labadie K."/>
            <person name="Alberti A."/>
            <person name="Aury J.M."/>
            <person name="Louis A."/>
            <person name="Dehais P."/>
            <person name="Bardou P."/>
            <person name="Montfort J."/>
            <person name="Klopp C."/>
            <person name="Cabau C."/>
            <person name="Gaspin C."/>
            <person name="Thorgaard G.H."/>
            <person name="Boussaha M."/>
            <person name="Quillet E."/>
            <person name="Guyomard R."/>
            <person name="Galiana D."/>
            <person name="Bobe J."/>
            <person name="Volff J.N."/>
            <person name="Genet C."/>
            <person name="Wincker P."/>
            <person name="Jaillon O."/>
            <person name="Roest Crollius H."/>
            <person name="Guiguen Y."/>
        </authorList>
    </citation>
    <scope>NUCLEOTIDE SEQUENCE [LARGE SCALE GENOMIC DNA]</scope>
</reference>
<dbReference type="STRING" id="8022.A0A060YS98"/>
<name>A0A060YS98_ONCMY</name>
<evidence type="ECO:0000313" key="5">
    <source>
        <dbReference type="EMBL" id="CDQ94442.1"/>
    </source>
</evidence>
<keyword evidence="2" id="KW-0472">Membrane</keyword>
<dbReference type="AlphaFoldDB" id="A0A060YS98"/>
<keyword evidence="2" id="KW-1133">Transmembrane helix</keyword>
<dbReference type="EMBL" id="FR917715">
    <property type="protein sequence ID" value="CDQ94442.1"/>
    <property type="molecule type" value="Genomic_DNA"/>
</dbReference>
<dbReference type="InterPro" id="IPR052754">
    <property type="entry name" value="NTPase_KAP_P-loop"/>
</dbReference>
<dbReference type="InterPro" id="IPR011646">
    <property type="entry name" value="KAP_P-loop"/>
</dbReference>
<proteinExistence type="predicted"/>
<evidence type="ECO:0000256" key="1">
    <source>
        <dbReference type="SAM" id="MobiDB-lite"/>
    </source>
</evidence>
<feature type="domain" description="Kinase D-interacting substrate of 220 kDa-like SAM" evidence="4">
    <location>
        <begin position="623"/>
        <end position="681"/>
    </location>
</feature>
<evidence type="ECO:0000313" key="6">
    <source>
        <dbReference type="Proteomes" id="UP000193380"/>
    </source>
</evidence>
<evidence type="ECO:0000259" key="3">
    <source>
        <dbReference type="Pfam" id="PF07693"/>
    </source>
</evidence>
<dbReference type="Pfam" id="PF23307">
    <property type="entry name" value="SAM_KIDINS220"/>
    <property type="match status" value="1"/>
</dbReference>
<dbReference type="SUPFAM" id="SSF47769">
    <property type="entry name" value="SAM/Pointed domain"/>
    <property type="match status" value="1"/>
</dbReference>
<dbReference type="Proteomes" id="UP000193380">
    <property type="component" value="Unassembled WGS sequence"/>
</dbReference>
<feature type="transmembrane region" description="Helical" evidence="2">
    <location>
        <begin position="61"/>
        <end position="80"/>
    </location>
</feature>
<accession>A0A060YS98</accession>
<protein>
    <submittedName>
        <fullName evidence="5">Uncharacterized protein</fullName>
    </submittedName>
</protein>
<feature type="compositionally biased region" description="Polar residues" evidence="1">
    <location>
        <begin position="718"/>
        <end position="727"/>
    </location>
</feature>